<keyword evidence="1" id="KW-0812">Transmembrane</keyword>
<proteinExistence type="predicted"/>
<protein>
    <submittedName>
        <fullName evidence="2">Uncharacterized protein</fullName>
    </submittedName>
</protein>
<dbReference type="Proteomes" id="UP000431269">
    <property type="component" value="Chromosome"/>
</dbReference>
<dbReference type="EMBL" id="CP047045">
    <property type="protein sequence ID" value="QGZ96315.1"/>
    <property type="molecule type" value="Genomic_DNA"/>
</dbReference>
<dbReference type="RefSeq" id="WP_158767113.1">
    <property type="nucleotide sequence ID" value="NZ_CP047045.1"/>
</dbReference>
<dbReference type="AlphaFoldDB" id="A0A6I6MLM0"/>
<organism evidence="2 3">
    <name type="scientific">Terricaulis silvestris</name>
    <dbReference type="NCBI Taxonomy" id="2686094"/>
    <lineage>
        <taxon>Bacteria</taxon>
        <taxon>Pseudomonadati</taxon>
        <taxon>Pseudomonadota</taxon>
        <taxon>Alphaproteobacteria</taxon>
        <taxon>Caulobacterales</taxon>
        <taxon>Caulobacteraceae</taxon>
        <taxon>Terricaulis</taxon>
    </lineage>
</organism>
<reference evidence="3" key="1">
    <citation type="submission" date="2019-12" db="EMBL/GenBank/DDBJ databases">
        <title>Complete genome of Terracaulis silvestris 0127_4.</title>
        <authorList>
            <person name="Vieira S."/>
            <person name="Riedel T."/>
            <person name="Sproer C."/>
            <person name="Pascual J."/>
            <person name="Boedeker C."/>
            <person name="Overmann J."/>
        </authorList>
    </citation>
    <scope>NUCLEOTIDE SEQUENCE [LARGE SCALE GENOMIC DNA]</scope>
    <source>
        <strain evidence="3">0127_4</strain>
    </source>
</reference>
<accession>A0A6I6MLM0</accession>
<gene>
    <name evidence="2" type="ORF">DSM104635_03173</name>
</gene>
<feature type="transmembrane region" description="Helical" evidence="1">
    <location>
        <begin position="180"/>
        <end position="200"/>
    </location>
</feature>
<name>A0A6I6MLM0_9CAUL</name>
<sequence length="207" mass="22284">MASDVQSARDDLAYMRGLVSGTGPMQATIGECFFWAGLLYGGQCFLHWLQTLEIAPSEGLGALAIAFVPTIAFCAILTVIIWKDRKTKVTGVAARALGAVFQGAGLANLVMAFVFAYGANKAESFGLWLYHPIVVSMFQGVAWFVAWVILRKPWIGFVAAGWFIMTVALGVAVYESIGAYLLTLAIGLTVLMAIPGWIIWRGAKRAA</sequence>
<feature type="transmembrane region" description="Helical" evidence="1">
    <location>
        <begin position="157"/>
        <end position="174"/>
    </location>
</feature>
<evidence type="ECO:0000313" key="2">
    <source>
        <dbReference type="EMBL" id="QGZ96315.1"/>
    </source>
</evidence>
<feature type="transmembrane region" description="Helical" evidence="1">
    <location>
        <begin position="94"/>
        <end position="117"/>
    </location>
</feature>
<keyword evidence="3" id="KW-1185">Reference proteome</keyword>
<evidence type="ECO:0000313" key="3">
    <source>
        <dbReference type="Proteomes" id="UP000431269"/>
    </source>
</evidence>
<keyword evidence="1" id="KW-1133">Transmembrane helix</keyword>
<keyword evidence="1" id="KW-0472">Membrane</keyword>
<feature type="transmembrane region" description="Helical" evidence="1">
    <location>
        <begin position="61"/>
        <end position="82"/>
    </location>
</feature>
<evidence type="ECO:0000256" key="1">
    <source>
        <dbReference type="SAM" id="Phobius"/>
    </source>
</evidence>
<dbReference type="KEGG" id="tsv:DSM104635_03173"/>
<feature type="transmembrane region" description="Helical" evidence="1">
    <location>
        <begin position="129"/>
        <end position="150"/>
    </location>
</feature>